<dbReference type="Gene3D" id="3.20.20.190">
    <property type="entry name" value="Phosphatidylinositol (PI) phosphodiesterase"/>
    <property type="match status" value="1"/>
</dbReference>
<dbReference type="InterPro" id="IPR017946">
    <property type="entry name" value="PLC-like_Pdiesterase_TIM-brl"/>
</dbReference>
<dbReference type="InterPro" id="IPR030395">
    <property type="entry name" value="GP_PDE_dom"/>
</dbReference>
<dbReference type="Proteomes" id="UP001139028">
    <property type="component" value="Unassembled WGS sequence"/>
</dbReference>
<dbReference type="GO" id="GO:0006629">
    <property type="term" value="P:lipid metabolic process"/>
    <property type="evidence" value="ECO:0007669"/>
    <property type="project" value="InterPro"/>
</dbReference>
<dbReference type="RefSeq" id="WP_252473321.1">
    <property type="nucleotide sequence ID" value="NZ_JALBWM010000354.1"/>
</dbReference>
<dbReference type="Pfam" id="PF03009">
    <property type="entry name" value="GDPD"/>
    <property type="match status" value="1"/>
</dbReference>
<keyword evidence="1" id="KW-1133">Transmembrane helix</keyword>
<evidence type="ECO:0000259" key="2">
    <source>
        <dbReference type="PROSITE" id="PS51704"/>
    </source>
</evidence>
<dbReference type="PANTHER" id="PTHR46211:SF8">
    <property type="entry name" value="PHOSPHODIESTERASE"/>
    <property type="match status" value="1"/>
</dbReference>
<dbReference type="PROSITE" id="PS51704">
    <property type="entry name" value="GP_PDE"/>
    <property type="match status" value="1"/>
</dbReference>
<evidence type="ECO:0000313" key="3">
    <source>
        <dbReference type="EMBL" id="MCO1337092.1"/>
    </source>
</evidence>
<dbReference type="GO" id="GO:0008081">
    <property type="term" value="F:phosphoric diester hydrolase activity"/>
    <property type="evidence" value="ECO:0007669"/>
    <property type="project" value="InterPro"/>
</dbReference>
<dbReference type="EMBL" id="JALBWM010000354">
    <property type="protein sequence ID" value="MCO1337092.1"/>
    <property type="molecule type" value="Genomic_DNA"/>
</dbReference>
<dbReference type="AlphaFoldDB" id="A0A9X2J6X0"/>
<comment type="caution">
    <text evidence="3">The sequence shown here is derived from an EMBL/GenBank/DDBJ whole genome shotgun (WGS) entry which is preliminary data.</text>
</comment>
<dbReference type="PANTHER" id="PTHR46211">
    <property type="entry name" value="GLYCEROPHOSPHORYL DIESTER PHOSPHODIESTERASE"/>
    <property type="match status" value="1"/>
</dbReference>
<keyword evidence="4" id="KW-1185">Reference proteome</keyword>
<dbReference type="SUPFAM" id="SSF51695">
    <property type="entry name" value="PLC-like phosphodiesterases"/>
    <property type="match status" value="1"/>
</dbReference>
<reference evidence="3" key="1">
    <citation type="journal article" date="2022" name="Arch. Microbiol.">
        <title>Microbulbifer okhotskensis sp. nov., isolated from a deep bottom sediment of the Okhotsk Sea.</title>
        <authorList>
            <person name="Romanenko L."/>
            <person name="Kurilenko V."/>
            <person name="Otstavnykh N."/>
            <person name="Velansky P."/>
            <person name="Isaeva M."/>
            <person name="Mikhailov V."/>
        </authorList>
    </citation>
    <scope>NUCLEOTIDE SEQUENCE</scope>
    <source>
        <strain evidence="3">OS29</strain>
    </source>
</reference>
<keyword evidence="1" id="KW-0812">Transmembrane</keyword>
<evidence type="ECO:0000313" key="4">
    <source>
        <dbReference type="Proteomes" id="UP001139028"/>
    </source>
</evidence>
<feature type="transmembrane region" description="Helical" evidence="1">
    <location>
        <begin position="23"/>
        <end position="44"/>
    </location>
</feature>
<feature type="domain" description="GP-PDE" evidence="2">
    <location>
        <begin position="53"/>
        <end position="187"/>
    </location>
</feature>
<gene>
    <name evidence="3" type="ORF">MO867_22470</name>
</gene>
<protein>
    <recommendedName>
        <fullName evidence="2">GP-PDE domain-containing protein</fullName>
    </recommendedName>
</protein>
<proteinExistence type="predicted"/>
<organism evidence="3 4">
    <name type="scientific">Microbulbifer okhotskensis</name>
    <dbReference type="NCBI Taxonomy" id="2926617"/>
    <lineage>
        <taxon>Bacteria</taxon>
        <taxon>Pseudomonadati</taxon>
        <taxon>Pseudomonadota</taxon>
        <taxon>Gammaproteobacteria</taxon>
        <taxon>Cellvibrionales</taxon>
        <taxon>Microbulbiferaceae</taxon>
        <taxon>Microbulbifer</taxon>
    </lineage>
</organism>
<accession>A0A9X2J6X0</accession>
<evidence type="ECO:0000256" key="1">
    <source>
        <dbReference type="SAM" id="Phobius"/>
    </source>
</evidence>
<sequence>MKLSEVLHPNKNEELWNIYFKPLQLGIFLIITALISLTTGVYWLSSDLPPKEVLIIAHRGASAHAPENTIASIDRAIKDHADWVEVDARKTKDGVVVLTHDRDFMRIAGKPVFVRDLTLNEIKEIDVGLWFSGIFKDEQVPTLEEALKVTKGKATLLIDLKFSSKDSNYTLAYEVARIVGKSQGCPI</sequence>
<name>A0A9X2J6X0_9GAMM</name>
<keyword evidence="1" id="KW-0472">Membrane</keyword>